<comment type="caution">
    <text evidence="2">The sequence shown here is derived from an EMBL/GenBank/DDBJ whole genome shotgun (WGS) entry which is preliminary data.</text>
</comment>
<dbReference type="Proteomes" id="UP001209746">
    <property type="component" value="Unassembled WGS sequence"/>
</dbReference>
<dbReference type="EMBL" id="JAOPKD010000007">
    <property type="protein sequence ID" value="MCU4727143.1"/>
    <property type="molecule type" value="Genomic_DNA"/>
</dbReference>
<evidence type="ECO:0000313" key="2">
    <source>
        <dbReference type="EMBL" id="MCU4727143.1"/>
    </source>
</evidence>
<dbReference type="EMBL" id="JAOPKC010000006">
    <property type="protein sequence ID" value="MCU4717978.1"/>
    <property type="molecule type" value="Genomic_DNA"/>
</dbReference>
<sequence length="401" mass="44561">MDSDRLSHVEEYKGRTNQRSWKRKISGMGRRGFIKALAGFGASSTALSHVSQRAFAENIDDPRREVLRTESLIHKDQEAVEEGKFPERQAEFDSIPRNDWIRIEAPHRRAKRLQQELPGDFDVAVGHDNGFDPKITIHCEEEDKERIMAESPGRVDANIKSKLGKHSISNIPVEVETKEVEEHDEAPDDYFDAKYRPIPGGCMGGGASTATPAAVKATTGDNWYKGLLLSGHQVNYNSGTTVNQHGDKIGEVKRATANEGLKDAAAVVLMGPDYRFQLAKDGCACYSKYDITGILTDEKLRDKVAYGYSISAQLHETGRHRTKELYEFIHDDHGGRSIAFKNDFSISGDSGGLYWFEKFDPSLHETALVAGINFGDWSAGNGWHTTGNTAEFVEDALDVKI</sequence>
<dbReference type="InterPro" id="IPR006311">
    <property type="entry name" value="TAT_signal"/>
</dbReference>
<dbReference type="Proteomes" id="UP001208186">
    <property type="component" value="Unassembled WGS sequence"/>
</dbReference>
<dbReference type="AlphaFoldDB" id="A0AAE3LJB7"/>
<dbReference type="RefSeq" id="WP_315908743.1">
    <property type="nucleotide sequence ID" value="NZ_JAOPKC010000006.1"/>
</dbReference>
<evidence type="ECO:0000313" key="1">
    <source>
        <dbReference type="EMBL" id="MCU4717978.1"/>
    </source>
</evidence>
<reference evidence="2" key="1">
    <citation type="submission" date="2023-02" db="EMBL/GenBank/DDBJ databases">
        <title>Enrichment on poylsaccharides allowed isolation of novel metabolic and taxonomic groups of Haloarchaea.</title>
        <authorList>
            <person name="Sorokin D.Y."/>
            <person name="Elcheninov A.G."/>
            <person name="Khizhniak T.V."/>
            <person name="Kolganova T.V."/>
            <person name="Kublanov I.V."/>
        </authorList>
    </citation>
    <scope>NUCLEOTIDE SEQUENCE</scope>
    <source>
        <strain evidence="1 3">HArc-curdl5-1</strain>
        <strain evidence="2">HArc-curdl7</strain>
    </source>
</reference>
<dbReference type="PROSITE" id="PS51318">
    <property type="entry name" value="TAT"/>
    <property type="match status" value="1"/>
</dbReference>
<organism evidence="2 4">
    <name type="scientific">Halapricum hydrolyticum</name>
    <dbReference type="NCBI Taxonomy" id="2979991"/>
    <lineage>
        <taxon>Archaea</taxon>
        <taxon>Methanobacteriati</taxon>
        <taxon>Methanobacteriota</taxon>
        <taxon>Stenosarchaea group</taxon>
        <taxon>Halobacteria</taxon>
        <taxon>Halobacteriales</taxon>
        <taxon>Haloarculaceae</taxon>
        <taxon>Halapricum</taxon>
    </lineage>
</organism>
<gene>
    <name evidence="2" type="ORF">OB914_09180</name>
    <name evidence="1" type="ORF">OB916_07840</name>
</gene>
<proteinExistence type="predicted"/>
<evidence type="ECO:0000313" key="3">
    <source>
        <dbReference type="Proteomes" id="UP001208186"/>
    </source>
</evidence>
<evidence type="ECO:0000313" key="4">
    <source>
        <dbReference type="Proteomes" id="UP001209746"/>
    </source>
</evidence>
<accession>A0AAE3LJB7</accession>
<keyword evidence="3" id="KW-1185">Reference proteome</keyword>
<protein>
    <submittedName>
        <fullName evidence="2">Uncharacterized protein</fullName>
    </submittedName>
</protein>
<name>A0AAE3LJB7_9EURY</name>